<proteinExistence type="predicted"/>
<evidence type="ECO:0000256" key="1">
    <source>
        <dbReference type="SAM" id="Phobius"/>
    </source>
</evidence>
<dbReference type="RefSeq" id="WP_006636883.1">
    <property type="nucleotide sequence ID" value="NZ_BORD01000002.1"/>
</dbReference>
<sequence>MNSSLISPDDMWVLWGFIAVWAAVSIFLEQRYRWASAVSGAVIALGGAMLFTNVGVLPTESPVYDAVWTYVVPLAIPLLLFQINVRKIFKESGRLLLVFCISSVGTVIGSILAFFLFRHQIPYLDKIGGMISASYIGGGVNFAAMAAKFQTPGEYVSSTVVADNFMMALLFFILMGIPSLKWFQKRFPSACISDSGKNRAESYWKRKDMSLRDIAMNLGTAFAIVAVSVKAASFFKGLFPSDGGSVFIQFLSGILGDQFLLLTTLTLSATFAFPRYFQKLRGAQEIGTYLIYLFFVVIGIPADLRIILTNAPLLLAFVFVVAMTNLLVSLAAGKALRFRLEEILLACNAAVGGPTTAAAMAIGKGWRELVAPIMLVGTFGYLIGNYVGTFMGTWFASLL</sequence>
<keyword evidence="1" id="KW-0812">Transmembrane</keyword>
<feature type="transmembrane region" description="Helical" evidence="1">
    <location>
        <begin position="95"/>
        <end position="117"/>
    </location>
</feature>
<evidence type="ECO:0000313" key="3">
    <source>
        <dbReference type="Proteomes" id="UP000196877"/>
    </source>
</evidence>
<feature type="transmembrane region" description="Helical" evidence="1">
    <location>
        <begin position="12"/>
        <end position="28"/>
    </location>
</feature>
<dbReference type="PANTHER" id="PTHR34289:SF8">
    <property type="entry name" value="DUF819 DOMAIN-CONTAINING PROTEIN"/>
    <property type="match status" value="1"/>
</dbReference>
<feature type="transmembrane region" description="Helical" evidence="1">
    <location>
        <begin position="369"/>
        <end position="396"/>
    </location>
</feature>
<feature type="transmembrane region" description="Helical" evidence="1">
    <location>
        <begin position="289"/>
        <end position="307"/>
    </location>
</feature>
<feature type="transmembrane region" description="Helical" evidence="1">
    <location>
        <begin position="259"/>
        <end position="277"/>
    </location>
</feature>
<dbReference type="InterPro" id="IPR008537">
    <property type="entry name" value="DUF819"/>
</dbReference>
<feature type="transmembrane region" description="Helical" evidence="1">
    <location>
        <begin position="214"/>
        <end position="239"/>
    </location>
</feature>
<evidence type="ECO:0000313" key="2">
    <source>
        <dbReference type="EMBL" id="ASB90067.1"/>
    </source>
</evidence>
<accession>A0ABN5APH3</accession>
<feature type="transmembrane region" description="Helical" evidence="1">
    <location>
        <begin position="66"/>
        <end position="83"/>
    </location>
</feature>
<gene>
    <name evidence="2" type="ORF">S101395_03561</name>
</gene>
<dbReference type="Pfam" id="PF05684">
    <property type="entry name" value="DUF819"/>
    <property type="match status" value="1"/>
</dbReference>
<organism evidence="2 3">
    <name type="scientific">Bacillus sonorensis</name>
    <dbReference type="NCBI Taxonomy" id="119858"/>
    <lineage>
        <taxon>Bacteria</taxon>
        <taxon>Bacillati</taxon>
        <taxon>Bacillota</taxon>
        <taxon>Bacilli</taxon>
        <taxon>Bacillales</taxon>
        <taxon>Bacillaceae</taxon>
        <taxon>Bacillus</taxon>
    </lineage>
</organism>
<feature type="transmembrane region" description="Helical" evidence="1">
    <location>
        <begin position="155"/>
        <end position="177"/>
    </location>
</feature>
<dbReference type="Proteomes" id="UP000196877">
    <property type="component" value="Chromosome"/>
</dbReference>
<name>A0ABN5APH3_9BACI</name>
<dbReference type="GeneID" id="92852498"/>
<keyword evidence="1" id="KW-0472">Membrane</keyword>
<dbReference type="PANTHER" id="PTHR34289">
    <property type="entry name" value="PROTEIN, PUTATIVE (DUF819)-RELATED"/>
    <property type="match status" value="1"/>
</dbReference>
<keyword evidence="3" id="KW-1185">Reference proteome</keyword>
<feature type="transmembrane region" description="Helical" evidence="1">
    <location>
        <begin position="343"/>
        <end position="363"/>
    </location>
</feature>
<feature type="transmembrane region" description="Helical" evidence="1">
    <location>
        <begin position="35"/>
        <end position="54"/>
    </location>
</feature>
<reference evidence="2 3" key="1">
    <citation type="submission" date="2017-06" db="EMBL/GenBank/DDBJ databases">
        <title>Genome sequence of Bacillus sonorensis strain SRCM101395.</title>
        <authorList>
            <person name="Cho S.H."/>
        </authorList>
    </citation>
    <scope>NUCLEOTIDE SEQUENCE [LARGE SCALE GENOMIC DNA]</scope>
    <source>
        <strain evidence="2 3">SRCM101395</strain>
    </source>
</reference>
<feature type="transmembrane region" description="Helical" evidence="1">
    <location>
        <begin position="313"/>
        <end position="331"/>
    </location>
</feature>
<keyword evidence="1" id="KW-1133">Transmembrane helix</keyword>
<protein>
    <submittedName>
        <fullName evidence="2">Membrane protein YjcL</fullName>
    </submittedName>
</protein>
<dbReference type="EMBL" id="CP021920">
    <property type="protein sequence ID" value="ASB90067.1"/>
    <property type="molecule type" value="Genomic_DNA"/>
</dbReference>